<accession>A0A4V3D358</accession>
<evidence type="ECO:0000313" key="2">
    <source>
        <dbReference type="Proteomes" id="UP000295468"/>
    </source>
</evidence>
<protein>
    <submittedName>
        <fullName evidence="1">Uncharacterized protein</fullName>
    </submittedName>
</protein>
<gene>
    <name evidence="1" type="ORF">CLV82_2981</name>
</gene>
<proteinExistence type="predicted"/>
<feature type="non-terminal residue" evidence="1">
    <location>
        <position position="28"/>
    </location>
</feature>
<dbReference type="EMBL" id="SNYI01000010">
    <property type="protein sequence ID" value="TDQ28139.1"/>
    <property type="molecule type" value="Genomic_DNA"/>
</dbReference>
<keyword evidence="2" id="KW-1185">Reference proteome</keyword>
<evidence type="ECO:0000313" key="1">
    <source>
        <dbReference type="EMBL" id="TDQ28139.1"/>
    </source>
</evidence>
<sequence length="28" mass="3295">MLDKLVLKDSIKFNGSQSELKELIRFNK</sequence>
<organism evidence="1 2">
    <name type="scientific">Zeaxanthinibacter enoshimensis</name>
    <dbReference type="NCBI Taxonomy" id="392009"/>
    <lineage>
        <taxon>Bacteria</taxon>
        <taxon>Pseudomonadati</taxon>
        <taxon>Bacteroidota</taxon>
        <taxon>Flavobacteriia</taxon>
        <taxon>Flavobacteriales</taxon>
        <taxon>Flavobacteriaceae</taxon>
        <taxon>Zeaxanthinibacter</taxon>
    </lineage>
</organism>
<comment type="caution">
    <text evidence="1">The sequence shown here is derived from an EMBL/GenBank/DDBJ whole genome shotgun (WGS) entry which is preliminary data.</text>
</comment>
<reference evidence="1 2" key="1">
    <citation type="submission" date="2019-03" db="EMBL/GenBank/DDBJ databases">
        <title>Genomic Encyclopedia of Archaeal and Bacterial Type Strains, Phase II (KMG-II): from individual species to whole genera.</title>
        <authorList>
            <person name="Goeker M."/>
        </authorList>
    </citation>
    <scope>NUCLEOTIDE SEQUENCE [LARGE SCALE GENOMIC DNA]</scope>
    <source>
        <strain evidence="1 2">DSM 18435</strain>
    </source>
</reference>
<dbReference type="Proteomes" id="UP000295468">
    <property type="component" value="Unassembled WGS sequence"/>
</dbReference>
<name>A0A4V3D358_9FLAO</name>
<dbReference type="AlphaFoldDB" id="A0A4V3D358"/>